<reference evidence="3 4" key="1">
    <citation type="submission" date="2017-01" db="EMBL/GenBank/DDBJ databases">
        <title>Genome analysis of Paenibacillus selenitrireducens ES3-24.</title>
        <authorList>
            <person name="Xu D."/>
            <person name="Yao R."/>
            <person name="Zheng S."/>
        </authorList>
    </citation>
    <scope>NUCLEOTIDE SEQUENCE [LARGE SCALE GENOMIC DNA]</scope>
    <source>
        <strain evidence="3 4">ES3-24</strain>
    </source>
</reference>
<feature type="transmembrane region" description="Helical" evidence="2">
    <location>
        <begin position="376"/>
        <end position="394"/>
    </location>
</feature>
<dbReference type="InterPro" id="IPR032809">
    <property type="entry name" value="Put_HupE_UreJ"/>
</dbReference>
<sequence length="398" mass="44015">MKLKFKASIFIWTFIVSIMGLPVVQIADAHAYSASYTTLTLTKSHIEMTYALDELSVIELTDGDTNGNGMLEQEEFDAIKTSFEDLLKTNIKMNIDGTTQSASQSESLVLNRKGDATQVVLKLIFPAVKASQQVSLIDPLYADDTKTNYVNLVTINYGDKKTTAALSGGDRTWTMMLTESDFASLHDGDQQQEQVAQASQSAEQASSSHATESESSHTTSGWLSFFKLGINHILTGYDHLLFLFSLLIARQSFKQYASMITAFTIAHSITLSLTVLGYMNVPPFIVEPAIAISICVVAVDNIVRKQVSHRWVLTFLFGLIHGMGFADILKEMNLPKSELAVDLLSFNLGIESVQLLMILVLLPLLTLMFRWKYARSSIIVGSSIAFLLGAMWLIERVI</sequence>
<keyword evidence="2" id="KW-1133">Transmembrane helix</keyword>
<dbReference type="RefSeq" id="WP_158081802.1">
    <property type="nucleotide sequence ID" value="NZ_MSZX01000013.1"/>
</dbReference>
<dbReference type="Pfam" id="PF13795">
    <property type="entry name" value="HupE_UreJ_2"/>
    <property type="match status" value="1"/>
</dbReference>
<dbReference type="InterPro" id="IPR018247">
    <property type="entry name" value="EF_Hand_1_Ca_BS"/>
</dbReference>
<dbReference type="AlphaFoldDB" id="A0A1T2X216"/>
<dbReference type="PROSITE" id="PS00018">
    <property type="entry name" value="EF_HAND_1"/>
    <property type="match status" value="1"/>
</dbReference>
<evidence type="ECO:0000256" key="2">
    <source>
        <dbReference type="SAM" id="Phobius"/>
    </source>
</evidence>
<dbReference type="STRING" id="1324314.BVG16_26090"/>
<accession>A0A1T2X216</accession>
<protein>
    <recommendedName>
        <fullName evidence="5">EF-hand domain-containing protein</fullName>
    </recommendedName>
</protein>
<feature type="region of interest" description="Disordered" evidence="1">
    <location>
        <begin position="188"/>
        <end position="216"/>
    </location>
</feature>
<evidence type="ECO:0000313" key="4">
    <source>
        <dbReference type="Proteomes" id="UP000190188"/>
    </source>
</evidence>
<evidence type="ECO:0008006" key="5">
    <source>
        <dbReference type="Google" id="ProtNLM"/>
    </source>
</evidence>
<feature type="transmembrane region" description="Helical" evidence="2">
    <location>
        <begin position="310"/>
        <end position="329"/>
    </location>
</feature>
<comment type="caution">
    <text evidence="3">The sequence shown here is derived from an EMBL/GenBank/DDBJ whole genome shotgun (WGS) entry which is preliminary data.</text>
</comment>
<dbReference type="Proteomes" id="UP000190188">
    <property type="component" value="Unassembled WGS sequence"/>
</dbReference>
<evidence type="ECO:0000313" key="3">
    <source>
        <dbReference type="EMBL" id="OPA73914.1"/>
    </source>
</evidence>
<feature type="transmembrane region" description="Helical" evidence="2">
    <location>
        <begin position="256"/>
        <end position="278"/>
    </location>
</feature>
<gene>
    <name evidence="3" type="ORF">BVG16_26090</name>
</gene>
<name>A0A1T2X216_9BACL</name>
<dbReference type="OrthoDB" id="9808870at2"/>
<proteinExistence type="predicted"/>
<organism evidence="3 4">
    <name type="scientific">Paenibacillus selenitireducens</name>
    <dbReference type="NCBI Taxonomy" id="1324314"/>
    <lineage>
        <taxon>Bacteria</taxon>
        <taxon>Bacillati</taxon>
        <taxon>Bacillota</taxon>
        <taxon>Bacilli</taxon>
        <taxon>Bacillales</taxon>
        <taxon>Paenibacillaceae</taxon>
        <taxon>Paenibacillus</taxon>
    </lineage>
</organism>
<keyword evidence="2" id="KW-0812">Transmembrane</keyword>
<keyword evidence="4" id="KW-1185">Reference proteome</keyword>
<feature type="transmembrane region" description="Helical" evidence="2">
    <location>
        <begin position="349"/>
        <end position="369"/>
    </location>
</feature>
<evidence type="ECO:0000256" key="1">
    <source>
        <dbReference type="SAM" id="MobiDB-lite"/>
    </source>
</evidence>
<dbReference type="EMBL" id="MSZX01000013">
    <property type="protein sequence ID" value="OPA73914.1"/>
    <property type="molecule type" value="Genomic_DNA"/>
</dbReference>
<keyword evidence="2" id="KW-0472">Membrane</keyword>
<feature type="compositionally biased region" description="Low complexity" evidence="1">
    <location>
        <begin position="191"/>
        <end position="210"/>
    </location>
</feature>
<feature type="transmembrane region" description="Helical" evidence="2">
    <location>
        <begin position="228"/>
        <end position="249"/>
    </location>
</feature>
<feature type="transmembrane region" description="Helical" evidence="2">
    <location>
        <begin position="284"/>
        <end position="303"/>
    </location>
</feature>